<keyword evidence="2" id="KW-1185">Reference proteome</keyword>
<dbReference type="Proteomes" id="UP001499990">
    <property type="component" value="Unassembled WGS sequence"/>
</dbReference>
<proteinExistence type="predicted"/>
<dbReference type="RefSeq" id="WP_345045702.1">
    <property type="nucleotide sequence ID" value="NZ_BAAAYL010000003.1"/>
</dbReference>
<dbReference type="EMBL" id="BAAAYL010000003">
    <property type="protein sequence ID" value="GAA3381182.1"/>
    <property type="molecule type" value="Genomic_DNA"/>
</dbReference>
<evidence type="ECO:0000313" key="1">
    <source>
        <dbReference type="EMBL" id="GAA3381182.1"/>
    </source>
</evidence>
<gene>
    <name evidence="1" type="ORF">GCM10020367_71460</name>
</gene>
<protein>
    <submittedName>
        <fullName evidence="1">Uncharacterized protein</fullName>
    </submittedName>
</protein>
<sequence>MSTPTYVVGVVLALVALATVLATPFLLVHSRTEHDHGPGCWWCHPRLLPRKRR</sequence>
<organism evidence="1 2">
    <name type="scientific">Streptomyces sannanensis</name>
    <dbReference type="NCBI Taxonomy" id="285536"/>
    <lineage>
        <taxon>Bacteria</taxon>
        <taxon>Bacillati</taxon>
        <taxon>Actinomycetota</taxon>
        <taxon>Actinomycetes</taxon>
        <taxon>Kitasatosporales</taxon>
        <taxon>Streptomycetaceae</taxon>
        <taxon>Streptomyces</taxon>
    </lineage>
</organism>
<comment type="caution">
    <text evidence="1">The sequence shown here is derived from an EMBL/GenBank/DDBJ whole genome shotgun (WGS) entry which is preliminary data.</text>
</comment>
<evidence type="ECO:0000313" key="2">
    <source>
        <dbReference type="Proteomes" id="UP001499990"/>
    </source>
</evidence>
<accession>A0ABP6SNZ2</accession>
<reference evidence="2" key="1">
    <citation type="journal article" date="2019" name="Int. J. Syst. Evol. Microbiol.">
        <title>The Global Catalogue of Microorganisms (GCM) 10K type strain sequencing project: providing services to taxonomists for standard genome sequencing and annotation.</title>
        <authorList>
            <consortium name="The Broad Institute Genomics Platform"/>
            <consortium name="The Broad Institute Genome Sequencing Center for Infectious Disease"/>
            <person name="Wu L."/>
            <person name="Ma J."/>
        </authorList>
    </citation>
    <scope>NUCLEOTIDE SEQUENCE [LARGE SCALE GENOMIC DNA]</scope>
    <source>
        <strain evidence="2">JCM 9651</strain>
    </source>
</reference>
<name>A0ABP6SNZ2_9ACTN</name>